<dbReference type="InterPro" id="IPR045885">
    <property type="entry name" value="GalNAc-T"/>
</dbReference>
<keyword evidence="3 11" id="KW-0812">Transmembrane</keyword>
<dbReference type="GO" id="GO:0004653">
    <property type="term" value="F:polypeptide N-acetylgalactosaminyltransferase activity"/>
    <property type="evidence" value="ECO:0007669"/>
    <property type="project" value="TreeGrafter"/>
</dbReference>
<gene>
    <name evidence="13" type="primary">Pgant6</name>
    <name evidence="13" type="ORF">Bhyg_02807</name>
</gene>
<dbReference type="PROSITE" id="PS50231">
    <property type="entry name" value="RICIN_B_LECTIN"/>
    <property type="match status" value="1"/>
</dbReference>
<evidence type="ECO:0000313" key="14">
    <source>
        <dbReference type="Proteomes" id="UP001151699"/>
    </source>
</evidence>
<keyword evidence="9 11" id="KW-1015">Disulfide bond</keyword>
<dbReference type="GO" id="GO:0030246">
    <property type="term" value="F:carbohydrate binding"/>
    <property type="evidence" value="ECO:0007669"/>
    <property type="project" value="UniProtKB-KW"/>
</dbReference>
<evidence type="ECO:0000256" key="11">
    <source>
        <dbReference type="RuleBase" id="RU361242"/>
    </source>
</evidence>
<dbReference type="EC" id="2.4.1.-" evidence="11"/>
<reference evidence="13" key="1">
    <citation type="submission" date="2022-07" db="EMBL/GenBank/DDBJ databases">
        <authorList>
            <person name="Trinca V."/>
            <person name="Uliana J.V.C."/>
            <person name="Torres T.T."/>
            <person name="Ward R.J."/>
            <person name="Monesi N."/>
        </authorList>
    </citation>
    <scope>NUCLEOTIDE SEQUENCE</scope>
    <source>
        <strain evidence="13">HSMRA1968</strain>
        <tissue evidence="13">Whole embryos</tissue>
    </source>
</reference>
<keyword evidence="6 11" id="KW-1133">Transmembrane helix</keyword>
<dbReference type="PANTHER" id="PTHR11675">
    <property type="entry name" value="N-ACETYLGALACTOSAMINYLTRANSFERASE"/>
    <property type="match status" value="1"/>
</dbReference>
<keyword evidence="11" id="KW-0328">Glycosyltransferase</keyword>
<dbReference type="InterPro" id="IPR029044">
    <property type="entry name" value="Nucleotide-diphossugar_trans"/>
</dbReference>
<protein>
    <recommendedName>
        <fullName evidence="11">Polypeptide N-acetylgalactosaminyltransferase</fullName>
        <ecNumber evidence="11">2.4.1.-</ecNumber>
    </recommendedName>
    <alternativeName>
        <fullName evidence="11">Protein-UDP acetylgalactosaminyltransferase</fullName>
    </alternativeName>
</protein>
<dbReference type="InterPro" id="IPR000772">
    <property type="entry name" value="Ricin_B_lectin"/>
</dbReference>
<dbReference type="GO" id="GO:0000139">
    <property type="term" value="C:Golgi membrane"/>
    <property type="evidence" value="ECO:0007669"/>
    <property type="project" value="UniProtKB-SubCell"/>
</dbReference>
<dbReference type="CDD" id="cd02510">
    <property type="entry name" value="pp-GalNAc-T"/>
    <property type="match status" value="1"/>
</dbReference>
<dbReference type="Gene3D" id="2.80.10.50">
    <property type="match status" value="1"/>
</dbReference>
<keyword evidence="11" id="KW-0808">Transferase</keyword>
<dbReference type="SUPFAM" id="SSF50370">
    <property type="entry name" value="Ricin B-like lectins"/>
    <property type="match status" value="1"/>
</dbReference>
<dbReference type="InterPro" id="IPR035992">
    <property type="entry name" value="Ricin_B-like_lectins"/>
</dbReference>
<keyword evidence="8 11" id="KW-0472">Membrane</keyword>
<keyword evidence="11" id="KW-0464">Manganese</keyword>
<sequence>MSSDTYSKYKKITMRRNLLKFIKLLALTAVTVLLTVFLYKTFNNVFHIYDADNHIAKPPTRSLYKQVHPKHGGFFGGEKKNVKMQKIDWNDYKYIEHERQRRGIGEHGEAASLSPEDEPQRKTLFNQNGFNGLLSDKIALNRSVKDIRHKNCQNIHYLSELPTVSVIVPFFDEHWSTLLRTCYSVINRSPPELIVEIILVDDHSTKQFLKQKLDDYIADYLPKVRVLRLPERSGLITARLAGAKAATGDVLIFLDSHTETNTNWLPPLLEPIALNYKVCMCPFIDVIAYDTFEYRAQDEGARGAFDWQFYYKRLPLLPDDLKHPTRPFKSPVMAGGLFAISSKFFWELGGYDSGLDIWGGEQYELSFKIWQCGGEMYDAPCSRIGHIYRGSVPFSNPRKNDYLHKNYKRVAEVWMDEYAEYLYSRSPEVYKHIDVGDISQQLAIREKLQCKPFKWFMEEIAFDLPKKYPPIEPPDFASGFIRSVAHPKLCADTLNNGLKEPVGLYACGSDYKKHQNQRFTLTWHKDIRSYRTKCWDVPDTGRNAPVVFYDCHGGGGNQEWKYDIDKKWIIQGRNKRCLDCDPVKKTLFVNACDENNENMKWEFSVVNVEALKNFDNTGPS</sequence>
<comment type="similarity">
    <text evidence="2 11">Belongs to the glycosyltransferase 2 family. GalNAc-T subfamily.</text>
</comment>
<dbReference type="GO" id="GO:0006493">
    <property type="term" value="P:protein O-linked glycosylation"/>
    <property type="evidence" value="ECO:0007669"/>
    <property type="project" value="TreeGrafter"/>
</dbReference>
<accession>A0A9Q0NDZ2</accession>
<dbReference type="Pfam" id="PF00535">
    <property type="entry name" value="Glycos_transf_2"/>
    <property type="match status" value="1"/>
</dbReference>
<dbReference type="EMBL" id="WJQU01000001">
    <property type="protein sequence ID" value="KAJ6647584.1"/>
    <property type="molecule type" value="Genomic_DNA"/>
</dbReference>
<name>A0A9Q0NDZ2_9DIPT</name>
<dbReference type="OrthoDB" id="6159198at2759"/>
<evidence type="ECO:0000256" key="7">
    <source>
        <dbReference type="ARBA" id="ARBA00023034"/>
    </source>
</evidence>
<evidence type="ECO:0000256" key="1">
    <source>
        <dbReference type="ARBA" id="ARBA00004323"/>
    </source>
</evidence>
<proteinExistence type="inferred from homology"/>
<feature type="domain" description="Ricin B lectin" evidence="12">
    <location>
        <begin position="478"/>
        <end position="604"/>
    </location>
</feature>
<keyword evidence="14" id="KW-1185">Reference proteome</keyword>
<evidence type="ECO:0000256" key="10">
    <source>
        <dbReference type="ARBA" id="ARBA00023180"/>
    </source>
</evidence>
<comment type="cofactor">
    <cofactor evidence="11">
        <name>Mn(2+)</name>
        <dbReference type="ChEBI" id="CHEBI:29035"/>
    </cofactor>
</comment>
<dbReference type="Gene3D" id="3.90.550.10">
    <property type="entry name" value="Spore Coat Polysaccharide Biosynthesis Protein SpsA, Chain A"/>
    <property type="match status" value="1"/>
</dbReference>
<keyword evidence="5" id="KW-0735">Signal-anchor</keyword>
<evidence type="ECO:0000256" key="4">
    <source>
        <dbReference type="ARBA" id="ARBA00022734"/>
    </source>
</evidence>
<dbReference type="SMART" id="SM00458">
    <property type="entry name" value="RICIN"/>
    <property type="match status" value="1"/>
</dbReference>
<dbReference type="CDD" id="cd23439">
    <property type="entry name" value="beta-trefoil_Ricin_GALNT10-like"/>
    <property type="match status" value="1"/>
</dbReference>
<dbReference type="Pfam" id="PF00652">
    <property type="entry name" value="Ricin_B_lectin"/>
    <property type="match status" value="1"/>
</dbReference>
<dbReference type="FunFam" id="3.90.550.10:FF:000029">
    <property type="entry name" value="Polypeptide N-acetylgalactosaminyltransferase"/>
    <property type="match status" value="1"/>
</dbReference>
<keyword evidence="10" id="KW-0325">Glycoprotein</keyword>
<dbReference type="SUPFAM" id="SSF53448">
    <property type="entry name" value="Nucleotide-diphospho-sugar transferases"/>
    <property type="match status" value="1"/>
</dbReference>
<comment type="pathway">
    <text evidence="11">Protein modification; protein glycosylation.</text>
</comment>
<evidence type="ECO:0000256" key="2">
    <source>
        <dbReference type="ARBA" id="ARBA00005680"/>
    </source>
</evidence>
<dbReference type="Proteomes" id="UP001151699">
    <property type="component" value="Chromosome A"/>
</dbReference>
<organism evidence="13 14">
    <name type="scientific">Pseudolycoriella hygida</name>
    <dbReference type="NCBI Taxonomy" id="35572"/>
    <lineage>
        <taxon>Eukaryota</taxon>
        <taxon>Metazoa</taxon>
        <taxon>Ecdysozoa</taxon>
        <taxon>Arthropoda</taxon>
        <taxon>Hexapoda</taxon>
        <taxon>Insecta</taxon>
        <taxon>Pterygota</taxon>
        <taxon>Neoptera</taxon>
        <taxon>Endopterygota</taxon>
        <taxon>Diptera</taxon>
        <taxon>Nematocera</taxon>
        <taxon>Sciaroidea</taxon>
        <taxon>Sciaridae</taxon>
        <taxon>Pseudolycoriella</taxon>
    </lineage>
</organism>
<evidence type="ECO:0000256" key="6">
    <source>
        <dbReference type="ARBA" id="ARBA00022989"/>
    </source>
</evidence>
<evidence type="ECO:0000313" key="13">
    <source>
        <dbReference type="EMBL" id="KAJ6647584.1"/>
    </source>
</evidence>
<dbReference type="InterPro" id="IPR001173">
    <property type="entry name" value="Glyco_trans_2-like"/>
</dbReference>
<dbReference type="AlphaFoldDB" id="A0A9Q0NDZ2"/>
<keyword evidence="7 11" id="KW-0333">Golgi apparatus</keyword>
<keyword evidence="4 11" id="KW-0430">Lectin</keyword>
<evidence type="ECO:0000256" key="9">
    <source>
        <dbReference type="ARBA" id="ARBA00023157"/>
    </source>
</evidence>
<evidence type="ECO:0000256" key="3">
    <source>
        <dbReference type="ARBA" id="ARBA00022692"/>
    </source>
</evidence>
<comment type="caution">
    <text evidence="13">The sequence shown here is derived from an EMBL/GenBank/DDBJ whole genome shotgun (WGS) entry which is preliminary data.</text>
</comment>
<evidence type="ECO:0000259" key="12">
    <source>
        <dbReference type="SMART" id="SM00458"/>
    </source>
</evidence>
<comment type="subcellular location">
    <subcellularLocation>
        <location evidence="1 11">Golgi apparatus membrane</location>
        <topology evidence="1 11">Single-pass type II membrane protein</topology>
    </subcellularLocation>
</comment>
<feature type="transmembrane region" description="Helical" evidence="11">
    <location>
        <begin position="21"/>
        <end position="39"/>
    </location>
</feature>
<dbReference type="PANTHER" id="PTHR11675:SF134">
    <property type="entry name" value="N-ACETYLGALACTOSAMINYLTRANSFERASE 4-RELATED"/>
    <property type="match status" value="1"/>
</dbReference>
<evidence type="ECO:0000256" key="5">
    <source>
        <dbReference type="ARBA" id="ARBA00022968"/>
    </source>
</evidence>
<evidence type="ECO:0000256" key="8">
    <source>
        <dbReference type="ARBA" id="ARBA00023136"/>
    </source>
</evidence>